<gene>
    <name evidence="1" type="ORF">P4O66_009037</name>
</gene>
<dbReference type="SUPFAM" id="SSF56672">
    <property type="entry name" value="DNA/RNA polymerases"/>
    <property type="match status" value="1"/>
</dbReference>
<dbReference type="AlphaFoldDB" id="A0AAD8ZAX4"/>
<dbReference type="Proteomes" id="UP001239994">
    <property type="component" value="Unassembled WGS sequence"/>
</dbReference>
<dbReference type="InterPro" id="IPR043502">
    <property type="entry name" value="DNA/RNA_pol_sf"/>
</dbReference>
<sequence>MPCLAGSIPTTWLPQRSILVNPMVIQLHRRIDCAIKLVENATLPQCQASQVENQVMEQEALPQGCISPTVSTALTSIFVKKKDGGLHTCRLQGLKHPAGKIRSPSVPSSSHPRTAPLCKPVLQLEKCASPAPLMSCVIETSICMQSNKVKAVIQCLQPQMLCEHQHCLGFANLSRWFIHSYSSMAQSRTNLLQGQQTHLSWSLVAEDAFTTLRKVFITASILMHPNSSVPFTRGRYLPCGSRSVGIAGVEHWLKDTQHPPVVITDHKNLQYL</sequence>
<proteinExistence type="predicted"/>
<organism evidence="1 2">
    <name type="scientific">Electrophorus voltai</name>
    <dbReference type="NCBI Taxonomy" id="2609070"/>
    <lineage>
        <taxon>Eukaryota</taxon>
        <taxon>Metazoa</taxon>
        <taxon>Chordata</taxon>
        <taxon>Craniata</taxon>
        <taxon>Vertebrata</taxon>
        <taxon>Euteleostomi</taxon>
        <taxon>Actinopterygii</taxon>
        <taxon>Neopterygii</taxon>
        <taxon>Teleostei</taxon>
        <taxon>Ostariophysi</taxon>
        <taxon>Gymnotiformes</taxon>
        <taxon>Gymnotoidei</taxon>
        <taxon>Gymnotidae</taxon>
        <taxon>Electrophorus</taxon>
    </lineage>
</organism>
<dbReference type="InterPro" id="IPR051320">
    <property type="entry name" value="Viral_Replic_Matur_Polypro"/>
</dbReference>
<dbReference type="InterPro" id="IPR043128">
    <property type="entry name" value="Rev_trsase/Diguanyl_cyclase"/>
</dbReference>
<reference evidence="1" key="1">
    <citation type="submission" date="2023-03" db="EMBL/GenBank/DDBJ databases">
        <title>Electrophorus voltai genome.</title>
        <authorList>
            <person name="Bian C."/>
        </authorList>
    </citation>
    <scope>NUCLEOTIDE SEQUENCE</scope>
    <source>
        <strain evidence="1">CB-2022</strain>
        <tissue evidence="1">Muscle</tissue>
    </source>
</reference>
<protein>
    <recommendedName>
        <fullName evidence="3">Reverse transcriptase RNase H-like domain-containing protein</fullName>
    </recommendedName>
</protein>
<evidence type="ECO:0000313" key="1">
    <source>
        <dbReference type="EMBL" id="KAK1795929.1"/>
    </source>
</evidence>
<dbReference type="PANTHER" id="PTHR33064:SF37">
    <property type="entry name" value="RIBONUCLEASE H"/>
    <property type="match status" value="1"/>
</dbReference>
<accession>A0AAD8ZAX4</accession>
<name>A0AAD8ZAX4_9TELE</name>
<dbReference type="PANTHER" id="PTHR33064">
    <property type="entry name" value="POL PROTEIN"/>
    <property type="match status" value="1"/>
</dbReference>
<evidence type="ECO:0000313" key="2">
    <source>
        <dbReference type="Proteomes" id="UP001239994"/>
    </source>
</evidence>
<dbReference type="Gene3D" id="3.30.70.270">
    <property type="match status" value="1"/>
</dbReference>
<comment type="caution">
    <text evidence="1">The sequence shown here is derived from an EMBL/GenBank/DDBJ whole genome shotgun (WGS) entry which is preliminary data.</text>
</comment>
<dbReference type="EMBL" id="JAROKS010000015">
    <property type="protein sequence ID" value="KAK1795929.1"/>
    <property type="molecule type" value="Genomic_DNA"/>
</dbReference>
<evidence type="ECO:0008006" key="3">
    <source>
        <dbReference type="Google" id="ProtNLM"/>
    </source>
</evidence>
<keyword evidence="2" id="KW-1185">Reference proteome</keyword>